<dbReference type="AlphaFoldDB" id="A0A5B7E1H2"/>
<proteinExistence type="predicted"/>
<gene>
    <name evidence="2" type="ORF">E2C01_020940</name>
</gene>
<evidence type="ECO:0000256" key="1">
    <source>
        <dbReference type="SAM" id="MobiDB-lite"/>
    </source>
</evidence>
<evidence type="ECO:0000313" key="2">
    <source>
        <dbReference type="EMBL" id="MPC27760.1"/>
    </source>
</evidence>
<dbReference type="Proteomes" id="UP000324222">
    <property type="component" value="Unassembled WGS sequence"/>
</dbReference>
<comment type="caution">
    <text evidence="2">The sequence shown here is derived from an EMBL/GenBank/DDBJ whole genome shotgun (WGS) entry which is preliminary data.</text>
</comment>
<keyword evidence="3" id="KW-1185">Reference proteome</keyword>
<evidence type="ECO:0000313" key="3">
    <source>
        <dbReference type="Proteomes" id="UP000324222"/>
    </source>
</evidence>
<feature type="region of interest" description="Disordered" evidence="1">
    <location>
        <begin position="35"/>
        <end position="85"/>
    </location>
</feature>
<organism evidence="2 3">
    <name type="scientific">Portunus trituberculatus</name>
    <name type="common">Swimming crab</name>
    <name type="synonym">Neptunus trituberculatus</name>
    <dbReference type="NCBI Taxonomy" id="210409"/>
    <lineage>
        <taxon>Eukaryota</taxon>
        <taxon>Metazoa</taxon>
        <taxon>Ecdysozoa</taxon>
        <taxon>Arthropoda</taxon>
        <taxon>Crustacea</taxon>
        <taxon>Multicrustacea</taxon>
        <taxon>Malacostraca</taxon>
        <taxon>Eumalacostraca</taxon>
        <taxon>Eucarida</taxon>
        <taxon>Decapoda</taxon>
        <taxon>Pleocyemata</taxon>
        <taxon>Brachyura</taxon>
        <taxon>Eubrachyura</taxon>
        <taxon>Portunoidea</taxon>
        <taxon>Portunidae</taxon>
        <taxon>Portuninae</taxon>
        <taxon>Portunus</taxon>
    </lineage>
</organism>
<reference evidence="2 3" key="1">
    <citation type="submission" date="2019-05" db="EMBL/GenBank/DDBJ databases">
        <title>Another draft genome of Portunus trituberculatus and its Hox gene families provides insights of decapod evolution.</title>
        <authorList>
            <person name="Jeong J.-H."/>
            <person name="Song I."/>
            <person name="Kim S."/>
            <person name="Choi T."/>
            <person name="Kim D."/>
            <person name="Ryu S."/>
            <person name="Kim W."/>
        </authorList>
    </citation>
    <scope>NUCLEOTIDE SEQUENCE [LARGE SCALE GENOMIC DNA]</scope>
    <source>
        <tissue evidence="2">Muscle</tissue>
    </source>
</reference>
<protein>
    <submittedName>
        <fullName evidence="2">Uncharacterized protein</fullName>
    </submittedName>
</protein>
<accession>A0A5B7E1H2</accession>
<sequence length="85" mass="9266">MQSSNGNQHARVAVVVVVVVTASKGKTVCYTYLTSLPGQHSPTPRPPKGHLSSTANHQCVLQPPQCKRIDRHPKQRTQAPEKEGD</sequence>
<dbReference type="EMBL" id="VSRR010001798">
    <property type="protein sequence ID" value="MPC27760.1"/>
    <property type="molecule type" value="Genomic_DNA"/>
</dbReference>
<name>A0A5B7E1H2_PORTR</name>